<comment type="cofactor">
    <cofactor evidence="5">
        <name>Mg(2+)</name>
        <dbReference type="ChEBI" id="CHEBI:18420"/>
    </cofactor>
</comment>
<keyword evidence="5" id="KW-0694">RNA-binding</keyword>
<keyword evidence="5" id="KW-0699">rRNA-binding</keyword>
<keyword evidence="2 5" id="KW-0540">Nuclease</keyword>
<evidence type="ECO:0000256" key="2">
    <source>
        <dbReference type="ARBA" id="ARBA00022722"/>
    </source>
</evidence>
<dbReference type="EC" id="3.1.26.-" evidence="5"/>
<comment type="subcellular location">
    <subcellularLocation>
        <location evidence="5">Cytoplasm</location>
    </subcellularLocation>
</comment>
<keyword evidence="4 5" id="KW-0378">Hydrolase</keyword>
<dbReference type="InterPro" id="IPR000999">
    <property type="entry name" value="RNase_III_dom"/>
</dbReference>
<dbReference type="InterPro" id="IPR036389">
    <property type="entry name" value="RNase_III_sf"/>
</dbReference>
<evidence type="ECO:0000259" key="6">
    <source>
        <dbReference type="Pfam" id="PF00636"/>
    </source>
</evidence>
<evidence type="ECO:0000313" key="8">
    <source>
        <dbReference type="Proteomes" id="UP001229251"/>
    </source>
</evidence>
<dbReference type="AlphaFoldDB" id="A0AAJ1Q5Q0"/>
<dbReference type="Pfam" id="PF00636">
    <property type="entry name" value="Ribonuclease_3"/>
    <property type="match status" value="1"/>
</dbReference>
<protein>
    <recommendedName>
        <fullName evidence="5">Mini-ribonuclease 3</fullName>
        <shortName evidence="5">Mini-3</shortName>
        <shortName evidence="5">Mini-RNase 3</shortName>
        <ecNumber evidence="5">3.1.26.-</ecNumber>
    </recommendedName>
    <alternativeName>
        <fullName evidence="5">Mini-RNase III</fullName>
        <shortName evidence="5">Mini-III</shortName>
    </alternativeName>
</protein>
<evidence type="ECO:0000313" key="7">
    <source>
        <dbReference type="EMBL" id="MDK7187337.1"/>
    </source>
</evidence>
<dbReference type="EMBL" id="JASOOE010000008">
    <property type="protein sequence ID" value="MDK7187337.1"/>
    <property type="molecule type" value="Genomic_DNA"/>
</dbReference>
<sequence>MKNHNDNAKGNSTVPFTLLNGAALAYIGDAVYELAVREYVVKQGKTKVHRLHQAAVKYVAATAQAQVINSWLNQEDFLTQAEIEIFKRGRNHKINTKAKNASMADYSRSTGFEALIGWLHLTNQDERCQKLIDSSIKFINKSEEKYD</sequence>
<feature type="active site" evidence="5">
    <location>
        <position position="29"/>
    </location>
</feature>
<dbReference type="GO" id="GO:0019843">
    <property type="term" value="F:rRNA binding"/>
    <property type="evidence" value="ECO:0007669"/>
    <property type="project" value="UniProtKB-UniRule"/>
</dbReference>
<keyword evidence="5" id="KW-0690">Ribosome biogenesis</keyword>
<proteinExistence type="inferred from homology"/>
<comment type="caution">
    <text evidence="7">The sequence shown here is derived from an EMBL/GenBank/DDBJ whole genome shotgun (WGS) entry which is preliminary data.</text>
</comment>
<comment type="function">
    <text evidence="5">Involved in correct processing of both the 5' and 3' ends of 23S rRNA precursor. Processes 30S rRNA precursor transcript even in absence of ribonuclease 3 (Rnc); Rnc processes 30S rRNA into smaller rRNA precursors.</text>
</comment>
<accession>A0AAJ1Q5Q0</accession>
<organism evidence="7 8">
    <name type="scientific">Facklamia hominis</name>
    <dbReference type="NCBI Taxonomy" id="178214"/>
    <lineage>
        <taxon>Bacteria</taxon>
        <taxon>Bacillati</taxon>
        <taxon>Bacillota</taxon>
        <taxon>Bacilli</taxon>
        <taxon>Lactobacillales</taxon>
        <taxon>Aerococcaceae</taxon>
        <taxon>Facklamia</taxon>
    </lineage>
</organism>
<name>A0AAJ1Q5Q0_9LACT</name>
<dbReference type="CDD" id="cd00593">
    <property type="entry name" value="RIBOc"/>
    <property type="match status" value="1"/>
</dbReference>
<dbReference type="RefSeq" id="WP_285065801.1">
    <property type="nucleotide sequence ID" value="NZ_JASOOE010000008.1"/>
</dbReference>
<feature type="domain" description="RNase III" evidence="6">
    <location>
        <begin position="23"/>
        <end position="123"/>
    </location>
</feature>
<dbReference type="GO" id="GO:0006364">
    <property type="term" value="P:rRNA processing"/>
    <property type="evidence" value="ECO:0007669"/>
    <property type="project" value="UniProtKB-UniRule"/>
</dbReference>
<gene>
    <name evidence="5" type="primary">mrnC</name>
    <name evidence="7" type="ORF">QP433_05020</name>
</gene>
<dbReference type="InterPro" id="IPR008226">
    <property type="entry name" value="Mini3_fam"/>
</dbReference>
<dbReference type="PANTHER" id="PTHR34276">
    <property type="entry name" value="MINI-RIBONUCLEASE 3"/>
    <property type="match status" value="1"/>
</dbReference>
<keyword evidence="1 5" id="KW-0698">rRNA processing</keyword>
<dbReference type="Proteomes" id="UP001229251">
    <property type="component" value="Unassembled WGS sequence"/>
</dbReference>
<dbReference type="PIRSF" id="PIRSF005520">
    <property type="entry name" value="UCP005520"/>
    <property type="match status" value="1"/>
</dbReference>
<evidence type="ECO:0000256" key="3">
    <source>
        <dbReference type="ARBA" id="ARBA00022759"/>
    </source>
</evidence>
<reference evidence="7" key="1">
    <citation type="submission" date="2023-05" db="EMBL/GenBank/DDBJ databases">
        <title>Cataloging the Phylogenetic Diversity of Human Bladder Bacteria.</title>
        <authorList>
            <person name="Du J."/>
        </authorList>
    </citation>
    <scope>NUCLEOTIDE SEQUENCE</scope>
    <source>
        <strain evidence="7">UMB1231</strain>
    </source>
</reference>
<evidence type="ECO:0000256" key="4">
    <source>
        <dbReference type="ARBA" id="ARBA00022801"/>
    </source>
</evidence>
<keyword evidence="5" id="KW-0460">Magnesium</keyword>
<comment type="similarity">
    <text evidence="5">Belongs to the MrnC RNase family.</text>
</comment>
<keyword evidence="5" id="KW-0963">Cytoplasm</keyword>
<dbReference type="GO" id="GO:0005737">
    <property type="term" value="C:cytoplasm"/>
    <property type="evidence" value="ECO:0007669"/>
    <property type="project" value="UniProtKB-SubCell"/>
</dbReference>
<dbReference type="GO" id="GO:0004525">
    <property type="term" value="F:ribonuclease III activity"/>
    <property type="evidence" value="ECO:0007669"/>
    <property type="project" value="InterPro"/>
</dbReference>
<evidence type="ECO:0000256" key="1">
    <source>
        <dbReference type="ARBA" id="ARBA00022552"/>
    </source>
</evidence>
<evidence type="ECO:0000256" key="5">
    <source>
        <dbReference type="HAMAP-Rule" id="MF_01468"/>
    </source>
</evidence>
<comment type="subunit">
    <text evidence="5">Homodimer.</text>
</comment>
<keyword evidence="3 5" id="KW-0255">Endonuclease</keyword>
<dbReference type="HAMAP" id="MF_01468">
    <property type="entry name" value="RNase_Mini_III"/>
    <property type="match status" value="1"/>
</dbReference>
<dbReference type="PANTHER" id="PTHR34276:SF1">
    <property type="entry name" value="MINI-RIBONUCLEASE 3"/>
    <property type="match status" value="1"/>
</dbReference>
<dbReference type="Gene3D" id="1.10.1520.10">
    <property type="entry name" value="Ribonuclease III domain"/>
    <property type="match status" value="1"/>
</dbReference>
<dbReference type="SUPFAM" id="SSF69065">
    <property type="entry name" value="RNase III domain-like"/>
    <property type="match status" value="1"/>
</dbReference>